<evidence type="ECO:0000256" key="3">
    <source>
        <dbReference type="ARBA" id="ARBA00022676"/>
    </source>
</evidence>
<evidence type="ECO:0000256" key="10">
    <source>
        <dbReference type="ARBA" id="ARBA00038150"/>
    </source>
</evidence>
<dbReference type="InterPro" id="IPR003406">
    <property type="entry name" value="Glyco_trans_14"/>
</dbReference>
<keyword evidence="9" id="KW-0325">Glycoprotein</keyword>
<evidence type="ECO:0000313" key="11">
    <source>
        <dbReference type="EMBL" id="KAF7256299.1"/>
    </source>
</evidence>
<sequence>MRKWQCAFVCATLTTVILLSITGRLTRSVYRNEGPTLYKFSRNCQQAISDKSPLQLAYEWYAYALHEQHTSYECEQLRTLNVESAWISEEEQRFPIAYAITAYESFTRLARLLRMIHRNHNIYCIHVDLKAPKDFVEKVKYLAQCFGSNVILVPDEQRVDVRWGYFSVLQSTLVCSDLLLKNEVVNWRYMLNINEKEFPLRTNWELVSSLRALNGSNMVEGLPGYKFSDRFPNSSFSFKFSWIKGSFLVALRREFVRFMHTDRRALEILSAMKAESHIRKVQDELFFSTLAYNPHLGAPGACSKLHPITDQDPRSWFLARYVNWDDKHCPSKLAVHWVCILGMRDLSTLVRQPHLFANKFLPHFEPEAYTCMEYWYWKKVRNERIRHALDSNFNKSLYSQLYCSREHI</sequence>
<dbReference type="PANTHER" id="PTHR19297">
    <property type="entry name" value="GLYCOSYLTRANSFERASE 14 FAMILY MEMBER"/>
    <property type="match status" value="1"/>
</dbReference>
<keyword evidence="4" id="KW-0808">Transferase</keyword>
<comment type="subcellular location">
    <subcellularLocation>
        <location evidence="1">Membrane</location>
        <topology evidence="1">Single-pass type II membrane protein</topology>
    </subcellularLocation>
</comment>
<comment type="caution">
    <text evidence="11">The sequence shown here is derived from an EMBL/GenBank/DDBJ whole genome shotgun (WGS) entry which is preliminary data.</text>
</comment>
<keyword evidence="8" id="KW-0472">Membrane</keyword>
<evidence type="ECO:0000256" key="8">
    <source>
        <dbReference type="ARBA" id="ARBA00023136"/>
    </source>
</evidence>
<proteinExistence type="inferred from homology"/>
<name>A0A8S9YN29_9TREM</name>
<dbReference type="GO" id="GO:0016020">
    <property type="term" value="C:membrane"/>
    <property type="evidence" value="ECO:0007669"/>
    <property type="project" value="UniProtKB-SubCell"/>
</dbReference>
<keyword evidence="5" id="KW-0812">Transmembrane</keyword>
<comment type="similarity">
    <text evidence="10">Belongs to the glycosyltransferase 14 family.</text>
</comment>
<dbReference type="AlphaFoldDB" id="A0A8S9YN29"/>
<evidence type="ECO:0000256" key="6">
    <source>
        <dbReference type="ARBA" id="ARBA00022968"/>
    </source>
</evidence>
<dbReference type="PANTHER" id="PTHR19297:SF185">
    <property type="entry name" value="BETA-1,3-GALACTOSYL-O-GLYCOSYL-GLYCOPROTEIN BETA-1,6-N-ACETYLGLUCOSAMINYLTRANSFERASE 3"/>
    <property type="match status" value="1"/>
</dbReference>
<keyword evidence="7" id="KW-1133">Transmembrane helix</keyword>
<dbReference type="OrthoDB" id="2019572at2759"/>
<dbReference type="Proteomes" id="UP000822476">
    <property type="component" value="Unassembled WGS sequence"/>
</dbReference>
<evidence type="ECO:0000256" key="1">
    <source>
        <dbReference type="ARBA" id="ARBA00004606"/>
    </source>
</evidence>
<dbReference type="EMBL" id="JTDE01003239">
    <property type="protein sequence ID" value="KAF7256299.1"/>
    <property type="molecule type" value="Genomic_DNA"/>
</dbReference>
<reference evidence="11" key="1">
    <citation type="submission" date="2019-07" db="EMBL/GenBank/DDBJ databases">
        <title>Annotation for the trematode Paragonimus miyazaki's.</title>
        <authorList>
            <person name="Choi Y.-J."/>
        </authorList>
    </citation>
    <scope>NUCLEOTIDE SEQUENCE</scope>
    <source>
        <strain evidence="11">Japan</strain>
    </source>
</reference>
<dbReference type="Pfam" id="PF02485">
    <property type="entry name" value="Branch"/>
    <property type="match status" value="1"/>
</dbReference>
<keyword evidence="12" id="KW-1185">Reference proteome</keyword>
<evidence type="ECO:0000256" key="2">
    <source>
        <dbReference type="ARBA" id="ARBA00004922"/>
    </source>
</evidence>
<evidence type="ECO:0000256" key="5">
    <source>
        <dbReference type="ARBA" id="ARBA00022692"/>
    </source>
</evidence>
<gene>
    <name evidence="11" type="ORF">EG68_05376</name>
</gene>
<keyword evidence="6" id="KW-0735">Signal-anchor</keyword>
<dbReference type="GO" id="GO:0008375">
    <property type="term" value="F:acetylglucosaminyltransferase activity"/>
    <property type="evidence" value="ECO:0007669"/>
    <property type="project" value="TreeGrafter"/>
</dbReference>
<organism evidence="11 12">
    <name type="scientific">Paragonimus skrjabini miyazakii</name>
    <dbReference type="NCBI Taxonomy" id="59628"/>
    <lineage>
        <taxon>Eukaryota</taxon>
        <taxon>Metazoa</taxon>
        <taxon>Spiralia</taxon>
        <taxon>Lophotrochozoa</taxon>
        <taxon>Platyhelminthes</taxon>
        <taxon>Trematoda</taxon>
        <taxon>Digenea</taxon>
        <taxon>Plagiorchiida</taxon>
        <taxon>Troglotremata</taxon>
        <taxon>Troglotrematidae</taxon>
        <taxon>Paragonimus</taxon>
    </lineage>
</organism>
<comment type="pathway">
    <text evidence="2">Protein modification; protein glycosylation.</text>
</comment>
<accession>A0A8S9YN29</accession>
<evidence type="ECO:0000313" key="12">
    <source>
        <dbReference type="Proteomes" id="UP000822476"/>
    </source>
</evidence>
<protein>
    <submittedName>
        <fullName evidence="11">Uncharacterized protein</fullName>
    </submittedName>
</protein>
<evidence type="ECO:0000256" key="9">
    <source>
        <dbReference type="ARBA" id="ARBA00023180"/>
    </source>
</evidence>
<evidence type="ECO:0000256" key="7">
    <source>
        <dbReference type="ARBA" id="ARBA00022989"/>
    </source>
</evidence>
<evidence type="ECO:0000256" key="4">
    <source>
        <dbReference type="ARBA" id="ARBA00022679"/>
    </source>
</evidence>
<keyword evidence="3" id="KW-0328">Glycosyltransferase</keyword>